<feature type="transmembrane region" description="Helical" evidence="6">
    <location>
        <begin position="75"/>
        <end position="93"/>
    </location>
</feature>
<dbReference type="Gene3D" id="1.20.1740.10">
    <property type="entry name" value="Amino acid/polyamine transporter I"/>
    <property type="match status" value="1"/>
</dbReference>
<evidence type="ECO:0000259" key="7">
    <source>
        <dbReference type="Pfam" id="PF00324"/>
    </source>
</evidence>
<evidence type="ECO:0000256" key="2">
    <source>
        <dbReference type="ARBA" id="ARBA00022448"/>
    </source>
</evidence>
<evidence type="ECO:0000313" key="8">
    <source>
        <dbReference type="EMBL" id="KAF7538551.1"/>
    </source>
</evidence>
<feature type="transmembrane region" description="Helical" evidence="6">
    <location>
        <begin position="49"/>
        <end position="69"/>
    </location>
</feature>
<dbReference type="GO" id="GO:0015171">
    <property type="term" value="F:amino acid transmembrane transporter activity"/>
    <property type="evidence" value="ECO:0007669"/>
    <property type="project" value="TreeGrafter"/>
</dbReference>
<gene>
    <name evidence="8" type="ORF">G7Z17_g12612</name>
</gene>
<comment type="subcellular location">
    <subcellularLocation>
        <location evidence="1">Membrane</location>
        <topology evidence="1">Multi-pass membrane protein</topology>
    </subcellularLocation>
</comment>
<feature type="domain" description="Amino acid permease/ SLC12A" evidence="7">
    <location>
        <begin position="47"/>
        <end position="443"/>
    </location>
</feature>
<feature type="transmembrane region" description="Helical" evidence="6">
    <location>
        <begin position="239"/>
        <end position="259"/>
    </location>
</feature>
<dbReference type="PIRSF" id="PIRSF006060">
    <property type="entry name" value="AA_transporter"/>
    <property type="match status" value="1"/>
</dbReference>
<evidence type="ECO:0000313" key="9">
    <source>
        <dbReference type="Proteomes" id="UP000722485"/>
    </source>
</evidence>
<dbReference type="AlphaFoldDB" id="A0A9P5GYK5"/>
<sequence length="479" mass="52608">MSSIDKTMEAKDDPVAEIFQPRQREAIGELGNDGRPTVQRGISSRQAQMIAIGGTIGTGLFVGSGQALATSGPGFLFLAYCIICVFVYGMITATTEVSSYLPLPGVSMAAYGTRYVSNSIGFAMGYLYWYSFGIIVAYEITAAALVINYWPNTVHIAVWVTIMLVVILALNLAPVKYYAESEFWFASFKIFMIIGLLILSFVLFWGGGPSRDRLGFRYWKNPGATKEYLVEGPTGRFCAFLYALVFSMFSFNFGPELIVLTSGEMKSPRKNLRRAAMSFAYRLFIFYILGALAIGIICNSDDKGLVTPGFGAAASPWVIAIKEAGIHGLDSVINAVIITSAWSSGNAYLYMSSRSLYSLAMVGNAPKVFTRCNRHGTPIYAVLVSAIFSLLAYLNASSSTSVVFNWFINFTNTAGFTSWICCSIILLRFRKACKAQNITSLPYQWLAEVLAAEEQHHEIAVETVGPKIPWYKIPMKLLG</sequence>
<evidence type="ECO:0000256" key="1">
    <source>
        <dbReference type="ARBA" id="ARBA00004141"/>
    </source>
</evidence>
<accession>A0A9P5GYK5</accession>
<feature type="transmembrane region" description="Helical" evidence="6">
    <location>
        <begin position="332"/>
        <end position="351"/>
    </location>
</feature>
<dbReference type="GO" id="GO:0016020">
    <property type="term" value="C:membrane"/>
    <property type="evidence" value="ECO:0007669"/>
    <property type="project" value="UniProtKB-SubCell"/>
</dbReference>
<dbReference type="EMBL" id="JAANBB010000592">
    <property type="protein sequence ID" value="KAF7538551.1"/>
    <property type="molecule type" value="Genomic_DNA"/>
</dbReference>
<dbReference type="InterPro" id="IPR050524">
    <property type="entry name" value="APC_YAT"/>
</dbReference>
<feature type="transmembrane region" description="Helical" evidence="6">
    <location>
        <begin position="127"/>
        <end position="150"/>
    </location>
</feature>
<protein>
    <recommendedName>
        <fullName evidence="7">Amino acid permease/ SLC12A domain-containing protein</fullName>
    </recommendedName>
</protein>
<keyword evidence="9" id="KW-1185">Reference proteome</keyword>
<feature type="transmembrane region" description="Helical" evidence="6">
    <location>
        <begin position="377"/>
        <end position="394"/>
    </location>
</feature>
<feature type="transmembrane region" description="Helical" evidence="6">
    <location>
        <begin position="190"/>
        <end position="208"/>
    </location>
</feature>
<name>A0A9P5GYK5_9HYPO</name>
<keyword evidence="4 6" id="KW-1133">Transmembrane helix</keyword>
<feature type="transmembrane region" description="Helical" evidence="6">
    <location>
        <begin position="406"/>
        <end position="427"/>
    </location>
</feature>
<dbReference type="PANTHER" id="PTHR43341:SF38">
    <property type="entry name" value="PROLINE TRANSPORTER (EUROFUNG)"/>
    <property type="match status" value="1"/>
</dbReference>
<keyword evidence="5 6" id="KW-0472">Membrane</keyword>
<organism evidence="8 9">
    <name type="scientific">Cylindrodendrum hubeiense</name>
    <dbReference type="NCBI Taxonomy" id="595255"/>
    <lineage>
        <taxon>Eukaryota</taxon>
        <taxon>Fungi</taxon>
        <taxon>Dikarya</taxon>
        <taxon>Ascomycota</taxon>
        <taxon>Pezizomycotina</taxon>
        <taxon>Sordariomycetes</taxon>
        <taxon>Hypocreomycetidae</taxon>
        <taxon>Hypocreales</taxon>
        <taxon>Nectriaceae</taxon>
        <taxon>Cylindrodendrum</taxon>
    </lineage>
</organism>
<dbReference type="FunFam" id="1.20.1740.10:FF:000001">
    <property type="entry name" value="Amino acid permease"/>
    <property type="match status" value="1"/>
</dbReference>
<dbReference type="PANTHER" id="PTHR43341">
    <property type="entry name" value="AMINO ACID PERMEASE"/>
    <property type="match status" value="1"/>
</dbReference>
<keyword evidence="2" id="KW-0813">Transport</keyword>
<feature type="transmembrane region" description="Helical" evidence="6">
    <location>
        <begin position="279"/>
        <end position="297"/>
    </location>
</feature>
<dbReference type="InterPro" id="IPR004841">
    <property type="entry name" value="AA-permease/SLC12A_dom"/>
</dbReference>
<evidence type="ECO:0000256" key="6">
    <source>
        <dbReference type="SAM" id="Phobius"/>
    </source>
</evidence>
<comment type="caution">
    <text evidence="8">The sequence shown here is derived from an EMBL/GenBank/DDBJ whole genome shotgun (WGS) entry which is preliminary data.</text>
</comment>
<proteinExistence type="predicted"/>
<evidence type="ECO:0000256" key="3">
    <source>
        <dbReference type="ARBA" id="ARBA00022692"/>
    </source>
</evidence>
<dbReference type="OrthoDB" id="3900342at2759"/>
<reference evidence="8" key="1">
    <citation type="submission" date="2020-03" db="EMBL/GenBank/DDBJ databases">
        <title>Draft Genome Sequence of Cylindrodendrum hubeiense.</title>
        <authorList>
            <person name="Buettner E."/>
            <person name="Kellner H."/>
        </authorList>
    </citation>
    <scope>NUCLEOTIDE SEQUENCE</scope>
    <source>
        <strain evidence="8">IHI 201604</strain>
    </source>
</reference>
<keyword evidence="3 6" id="KW-0812">Transmembrane</keyword>
<evidence type="ECO:0000256" key="5">
    <source>
        <dbReference type="ARBA" id="ARBA00023136"/>
    </source>
</evidence>
<dbReference type="Proteomes" id="UP000722485">
    <property type="component" value="Unassembled WGS sequence"/>
</dbReference>
<evidence type="ECO:0000256" key="4">
    <source>
        <dbReference type="ARBA" id="ARBA00022989"/>
    </source>
</evidence>
<feature type="transmembrane region" description="Helical" evidence="6">
    <location>
        <begin position="156"/>
        <end position="178"/>
    </location>
</feature>
<dbReference type="Pfam" id="PF00324">
    <property type="entry name" value="AA_permease"/>
    <property type="match status" value="1"/>
</dbReference>